<sequence length="733" mass="81642">MSTRGRYTGINADISISSRPAARHSLAKIMETTSLKSLVGPYDGDALERITESPLENSGENNAAITCHFGQTNQITSTTLIGVYTQDITATVVNGLFPPYQHHPSARVKYVPPSSTSIVMFTLPSVKSVLAIVLWAIATSIRDLNAVADNIVTFSLADSSVPTFVSEVAEVLTILIQVLINALLFAIASAMLWLLKHVKFPQFPSFGDLDTAANCSPTDVDSGNPELALLVPPMEPVFQAPSPSEATVSRILPQPSGKGTVFTRPDTTVFQAPISPEVPLLPTPQVAKEPVFSRPKETTNPAIPSRQATVAPLPPSFGQVVFTRPKETAKQIAVPSEATAAPITRHTFGTEIVFTRPAPSTSDTSSCPPTPTDNEIDATVHVVEGGEVPLDEDETIKKELPPVTDKLLLVGRRERVSPMLMPFNGRTAVSNFPIRDLIIDAKLGQGTFGSVYRTVDLQTSTMYAVKVIEKDDDEKEHGYQRRCVRREIYHQSDMSTYGALFAEVQGAMETPTHYFLVQTYYKCGDLSRWLYRRKRFSVERTVVYVAQIVHMIELMQQNGILHRDIKPANILVDKDGYLHMTDFGLSHQYAFIDRRRGLYNYPQYELWKPAGTPEYAPPEMSLGQIYNLWVDFYSLGIVTYELLTGELPRRDVLKRRGDRVEAFEHPNFSEIPPNHEQYLNHDALDFIKSLVYDPRSPYCMTTIAGIKAHPFLRNAPWYEIENNQIFDLKAKPV</sequence>
<keyword evidence="6 9" id="KW-0067">ATP-binding</keyword>
<dbReference type="EMBL" id="JACETU010000010">
    <property type="protein sequence ID" value="KAF7419359.1"/>
    <property type="molecule type" value="Genomic_DNA"/>
</dbReference>
<dbReference type="VEuPathDB" id="FungiDB:PC9H_001946"/>
<evidence type="ECO:0000256" key="7">
    <source>
        <dbReference type="ARBA" id="ARBA00047899"/>
    </source>
</evidence>
<keyword evidence="14" id="KW-1185">Reference proteome</keyword>
<evidence type="ECO:0000256" key="10">
    <source>
        <dbReference type="SAM" id="MobiDB-lite"/>
    </source>
</evidence>
<evidence type="ECO:0000256" key="9">
    <source>
        <dbReference type="PROSITE-ProRule" id="PRU10141"/>
    </source>
</evidence>
<keyword evidence="11" id="KW-0472">Membrane</keyword>
<dbReference type="PANTHER" id="PTHR24356">
    <property type="entry name" value="SERINE/THREONINE-PROTEIN KINASE"/>
    <property type="match status" value="1"/>
</dbReference>
<keyword evidence="11" id="KW-1133">Transmembrane helix</keyword>
<proteinExistence type="predicted"/>
<dbReference type="InterPro" id="IPR011009">
    <property type="entry name" value="Kinase-like_dom_sf"/>
</dbReference>
<dbReference type="InterPro" id="IPR017441">
    <property type="entry name" value="Protein_kinase_ATP_BS"/>
</dbReference>
<dbReference type="GO" id="GO:0004674">
    <property type="term" value="F:protein serine/threonine kinase activity"/>
    <property type="evidence" value="ECO:0007669"/>
    <property type="project" value="UniProtKB-KW"/>
</dbReference>
<dbReference type="EC" id="2.7.11.1" evidence="1"/>
<feature type="domain" description="Protein kinase" evidence="12">
    <location>
        <begin position="437"/>
        <end position="712"/>
    </location>
</feature>
<name>A0A8H7DKY0_PLEOS</name>
<evidence type="ECO:0000259" key="12">
    <source>
        <dbReference type="PROSITE" id="PS50011"/>
    </source>
</evidence>
<dbReference type="PANTHER" id="PTHR24356:SF1">
    <property type="entry name" value="SERINE_THREONINE-PROTEIN KINASE GREATWALL"/>
    <property type="match status" value="1"/>
</dbReference>
<keyword evidence="3" id="KW-0808">Transferase</keyword>
<dbReference type="PROSITE" id="PS00108">
    <property type="entry name" value="PROTEIN_KINASE_ST"/>
    <property type="match status" value="1"/>
</dbReference>
<evidence type="ECO:0000256" key="6">
    <source>
        <dbReference type="ARBA" id="ARBA00022840"/>
    </source>
</evidence>
<dbReference type="InterPro" id="IPR000719">
    <property type="entry name" value="Prot_kinase_dom"/>
</dbReference>
<comment type="catalytic activity">
    <reaction evidence="8">
        <text>L-seryl-[protein] + ATP = O-phospho-L-seryl-[protein] + ADP + H(+)</text>
        <dbReference type="Rhea" id="RHEA:17989"/>
        <dbReference type="Rhea" id="RHEA-COMP:9863"/>
        <dbReference type="Rhea" id="RHEA-COMP:11604"/>
        <dbReference type="ChEBI" id="CHEBI:15378"/>
        <dbReference type="ChEBI" id="CHEBI:29999"/>
        <dbReference type="ChEBI" id="CHEBI:30616"/>
        <dbReference type="ChEBI" id="CHEBI:83421"/>
        <dbReference type="ChEBI" id="CHEBI:456216"/>
        <dbReference type="EC" id="2.7.11.1"/>
    </reaction>
</comment>
<keyword evidence="2" id="KW-0723">Serine/threonine-protein kinase</keyword>
<dbReference type="AlphaFoldDB" id="A0A8H7DKY0"/>
<dbReference type="RefSeq" id="XP_036626213.1">
    <property type="nucleotide sequence ID" value="XM_036771592.1"/>
</dbReference>
<feature type="binding site" evidence="9">
    <location>
        <position position="466"/>
    </location>
    <ligand>
        <name>ATP</name>
        <dbReference type="ChEBI" id="CHEBI:30616"/>
    </ligand>
</feature>
<dbReference type="GO" id="GO:0005524">
    <property type="term" value="F:ATP binding"/>
    <property type="evidence" value="ECO:0007669"/>
    <property type="project" value="UniProtKB-UniRule"/>
</dbReference>
<dbReference type="InterPro" id="IPR008271">
    <property type="entry name" value="Ser/Thr_kinase_AS"/>
</dbReference>
<dbReference type="SUPFAM" id="SSF56112">
    <property type="entry name" value="Protein kinase-like (PK-like)"/>
    <property type="match status" value="1"/>
</dbReference>
<evidence type="ECO:0000256" key="8">
    <source>
        <dbReference type="ARBA" id="ARBA00048679"/>
    </source>
</evidence>
<reference evidence="13" key="1">
    <citation type="submission" date="2019-07" db="EMBL/GenBank/DDBJ databases">
        <authorList>
            <person name="Palmer J.M."/>
        </authorList>
    </citation>
    <scope>NUCLEOTIDE SEQUENCE</scope>
    <source>
        <strain evidence="13">PC9</strain>
    </source>
</reference>
<dbReference type="GeneID" id="59371787"/>
<comment type="catalytic activity">
    <reaction evidence="7">
        <text>L-threonyl-[protein] + ATP = O-phospho-L-threonyl-[protein] + ADP + H(+)</text>
        <dbReference type="Rhea" id="RHEA:46608"/>
        <dbReference type="Rhea" id="RHEA-COMP:11060"/>
        <dbReference type="Rhea" id="RHEA-COMP:11605"/>
        <dbReference type="ChEBI" id="CHEBI:15378"/>
        <dbReference type="ChEBI" id="CHEBI:30013"/>
        <dbReference type="ChEBI" id="CHEBI:30616"/>
        <dbReference type="ChEBI" id="CHEBI:61977"/>
        <dbReference type="ChEBI" id="CHEBI:456216"/>
        <dbReference type="EC" id="2.7.11.1"/>
    </reaction>
</comment>
<evidence type="ECO:0000256" key="3">
    <source>
        <dbReference type="ARBA" id="ARBA00022679"/>
    </source>
</evidence>
<feature type="region of interest" description="Disordered" evidence="10">
    <location>
        <begin position="355"/>
        <end position="375"/>
    </location>
</feature>
<evidence type="ECO:0000256" key="5">
    <source>
        <dbReference type="ARBA" id="ARBA00022777"/>
    </source>
</evidence>
<dbReference type="InterPro" id="IPR050236">
    <property type="entry name" value="Ser_Thr_kinase_AGC"/>
</dbReference>
<gene>
    <name evidence="13" type="ORF">PC9H_001946</name>
</gene>
<dbReference type="Gene3D" id="1.10.510.10">
    <property type="entry name" value="Transferase(Phosphotransferase) domain 1"/>
    <property type="match status" value="1"/>
</dbReference>
<dbReference type="PROSITE" id="PS50011">
    <property type="entry name" value="PROTEIN_KINASE_DOM"/>
    <property type="match status" value="1"/>
</dbReference>
<evidence type="ECO:0000256" key="4">
    <source>
        <dbReference type="ARBA" id="ARBA00022741"/>
    </source>
</evidence>
<dbReference type="PROSITE" id="PS00107">
    <property type="entry name" value="PROTEIN_KINASE_ATP"/>
    <property type="match status" value="1"/>
</dbReference>
<keyword evidence="5" id="KW-0418">Kinase</keyword>
<dbReference type="Pfam" id="PF00069">
    <property type="entry name" value="Pkinase"/>
    <property type="match status" value="1"/>
</dbReference>
<keyword evidence="4 9" id="KW-0547">Nucleotide-binding</keyword>
<evidence type="ECO:0000313" key="14">
    <source>
        <dbReference type="Proteomes" id="UP000623687"/>
    </source>
</evidence>
<protein>
    <recommendedName>
        <fullName evidence="1">non-specific serine/threonine protein kinase</fullName>
        <ecNumber evidence="1">2.7.11.1</ecNumber>
    </recommendedName>
</protein>
<dbReference type="SMART" id="SM00220">
    <property type="entry name" value="S_TKc"/>
    <property type="match status" value="1"/>
</dbReference>
<evidence type="ECO:0000256" key="11">
    <source>
        <dbReference type="SAM" id="Phobius"/>
    </source>
</evidence>
<evidence type="ECO:0000256" key="1">
    <source>
        <dbReference type="ARBA" id="ARBA00012513"/>
    </source>
</evidence>
<evidence type="ECO:0000313" key="13">
    <source>
        <dbReference type="EMBL" id="KAF7419359.1"/>
    </source>
</evidence>
<organism evidence="13 14">
    <name type="scientific">Pleurotus ostreatus</name>
    <name type="common">Oyster mushroom</name>
    <name type="synonym">White-rot fungus</name>
    <dbReference type="NCBI Taxonomy" id="5322"/>
    <lineage>
        <taxon>Eukaryota</taxon>
        <taxon>Fungi</taxon>
        <taxon>Dikarya</taxon>
        <taxon>Basidiomycota</taxon>
        <taxon>Agaricomycotina</taxon>
        <taxon>Agaricomycetes</taxon>
        <taxon>Agaricomycetidae</taxon>
        <taxon>Agaricales</taxon>
        <taxon>Pleurotineae</taxon>
        <taxon>Pleurotaceae</taxon>
        <taxon>Pleurotus</taxon>
    </lineage>
</organism>
<accession>A0A8H7DKY0</accession>
<dbReference type="OrthoDB" id="2953403at2759"/>
<feature type="transmembrane region" description="Helical" evidence="11">
    <location>
        <begin position="174"/>
        <end position="195"/>
    </location>
</feature>
<dbReference type="Proteomes" id="UP000623687">
    <property type="component" value="Unassembled WGS sequence"/>
</dbReference>
<evidence type="ECO:0000256" key="2">
    <source>
        <dbReference type="ARBA" id="ARBA00022527"/>
    </source>
</evidence>
<dbReference type="GO" id="GO:0035556">
    <property type="term" value="P:intracellular signal transduction"/>
    <property type="evidence" value="ECO:0007669"/>
    <property type="project" value="TreeGrafter"/>
</dbReference>
<comment type="caution">
    <text evidence="13">The sequence shown here is derived from an EMBL/GenBank/DDBJ whole genome shotgun (WGS) entry which is preliminary data.</text>
</comment>
<keyword evidence="11" id="KW-0812">Transmembrane</keyword>